<dbReference type="AlphaFoldDB" id="A0A0W1SY87"/>
<accession>A0A0W1SY87</accession>
<gene>
    <name evidence="2" type="ORF">AUR66_00490</name>
</gene>
<dbReference type="EMBL" id="LOPV01000002">
    <property type="protein sequence ID" value="KTG31012.1"/>
    <property type="molecule type" value="Genomic_DNA"/>
</dbReference>
<dbReference type="Pfam" id="PF01584">
    <property type="entry name" value="CheW"/>
    <property type="match status" value="1"/>
</dbReference>
<sequence length="167" mass="18226">MSEQSVDIDEGDTVAPESVIEFLEFRLDGNRYALELGRVGQVIWRPATTRVPNAPAGIYGSATVEGDVAVAVDTYAVVGCDRPFADPEDAYLVLLDRHDTPQLVGLLVEAVDGIERHHVDTVSPPDEGSAPLDDRWFRATIGDDETPDIHVFDSHQLLAAIHPLEAR</sequence>
<proteinExistence type="predicted"/>
<dbReference type="InterPro" id="IPR002545">
    <property type="entry name" value="CheW-lke_dom"/>
</dbReference>
<dbReference type="InterPro" id="IPR039315">
    <property type="entry name" value="CheW"/>
</dbReference>
<comment type="caution">
    <text evidence="2">The sequence shown here is derived from an EMBL/GenBank/DDBJ whole genome shotgun (WGS) entry which is preliminary data.</text>
</comment>
<evidence type="ECO:0000313" key="3">
    <source>
        <dbReference type="Proteomes" id="UP000053157"/>
    </source>
</evidence>
<dbReference type="PANTHER" id="PTHR22617:SF43">
    <property type="entry name" value="PROTEIN PILI"/>
    <property type="match status" value="1"/>
</dbReference>
<dbReference type="Gene3D" id="2.40.50.180">
    <property type="entry name" value="CheA-289, Domain 4"/>
    <property type="match status" value="1"/>
</dbReference>
<name>A0A0W1SY87_9EURY</name>
<protein>
    <recommendedName>
        <fullName evidence="1">CheW-like domain-containing protein</fullName>
    </recommendedName>
</protein>
<organism evidence="2 3">
    <name type="scientific">Haloferax profundi</name>
    <dbReference type="NCBI Taxonomy" id="1544718"/>
    <lineage>
        <taxon>Archaea</taxon>
        <taxon>Methanobacteriati</taxon>
        <taxon>Methanobacteriota</taxon>
        <taxon>Stenosarchaea group</taxon>
        <taxon>Halobacteria</taxon>
        <taxon>Halobacteriales</taxon>
        <taxon>Haloferacaceae</taxon>
        <taxon>Haloferax</taxon>
    </lineage>
</organism>
<dbReference type="SMART" id="SM00260">
    <property type="entry name" value="CheW"/>
    <property type="match status" value="1"/>
</dbReference>
<dbReference type="Gene3D" id="2.30.30.40">
    <property type="entry name" value="SH3 Domains"/>
    <property type="match status" value="1"/>
</dbReference>
<dbReference type="SUPFAM" id="SSF50341">
    <property type="entry name" value="CheW-like"/>
    <property type="match status" value="1"/>
</dbReference>
<dbReference type="PROSITE" id="PS50851">
    <property type="entry name" value="CHEW"/>
    <property type="match status" value="1"/>
</dbReference>
<dbReference type="RefSeq" id="WP_058570517.1">
    <property type="nucleotide sequence ID" value="NZ_LOPV01000002.1"/>
</dbReference>
<dbReference type="Proteomes" id="UP000053157">
    <property type="component" value="Unassembled WGS sequence"/>
</dbReference>
<dbReference type="GO" id="GO:0007165">
    <property type="term" value="P:signal transduction"/>
    <property type="evidence" value="ECO:0007669"/>
    <property type="project" value="InterPro"/>
</dbReference>
<feature type="domain" description="CheW-like" evidence="1">
    <location>
        <begin position="19"/>
        <end position="163"/>
    </location>
</feature>
<dbReference type="PANTHER" id="PTHR22617">
    <property type="entry name" value="CHEMOTAXIS SENSOR HISTIDINE KINASE-RELATED"/>
    <property type="match status" value="1"/>
</dbReference>
<dbReference type="GO" id="GO:0006935">
    <property type="term" value="P:chemotaxis"/>
    <property type="evidence" value="ECO:0007669"/>
    <property type="project" value="InterPro"/>
</dbReference>
<dbReference type="GO" id="GO:0005829">
    <property type="term" value="C:cytosol"/>
    <property type="evidence" value="ECO:0007669"/>
    <property type="project" value="TreeGrafter"/>
</dbReference>
<dbReference type="InterPro" id="IPR036061">
    <property type="entry name" value="CheW-like_dom_sf"/>
</dbReference>
<dbReference type="OrthoDB" id="115049at2157"/>
<keyword evidence="3" id="KW-1185">Reference proteome</keyword>
<evidence type="ECO:0000259" key="1">
    <source>
        <dbReference type="PROSITE" id="PS50851"/>
    </source>
</evidence>
<evidence type="ECO:0000313" key="2">
    <source>
        <dbReference type="EMBL" id="KTG31012.1"/>
    </source>
</evidence>
<reference evidence="2 3" key="1">
    <citation type="submission" date="2015-12" db="EMBL/GenBank/DDBJ databases">
        <title>Haloferax profundi sp. nov. isolated from the Discovery deep brine-seawater interface in the Red Sea.</title>
        <authorList>
            <person name="Zhang G."/>
            <person name="Stingl U."/>
            <person name="Rashid M."/>
        </authorList>
    </citation>
    <scope>NUCLEOTIDE SEQUENCE [LARGE SCALE GENOMIC DNA]</scope>
    <source>
        <strain evidence="2 3">SB29</strain>
    </source>
</reference>